<name>H3RJJ2_PANSE</name>
<dbReference type="AlphaFoldDB" id="H3RJJ2"/>
<dbReference type="Proteomes" id="UP000005050">
    <property type="component" value="Unassembled WGS sequence"/>
</dbReference>
<gene>
    <name evidence="1" type="ORF">CKS_4824</name>
</gene>
<evidence type="ECO:0000313" key="2">
    <source>
        <dbReference type="Proteomes" id="UP000005050"/>
    </source>
</evidence>
<sequence length="41" mass="4769">MILLLQETDAPFDDAQESRHLCYADLKFHKAWSQPAHQRTG</sequence>
<reference evidence="1 2" key="1">
    <citation type="journal article" date="2012" name="Mol. Microbiol.">
        <title>The genetic and structural basis of two distinct terminal side branch residues in stewartan and amylovoran exopolysaccharides and their potential role in host adaptation.</title>
        <authorList>
            <person name="Wang X."/>
            <person name="Yang F."/>
            <person name="von Bodman S.B."/>
        </authorList>
    </citation>
    <scope>NUCLEOTIDE SEQUENCE [LARGE SCALE GENOMIC DNA]</scope>
    <source>
        <strain evidence="1 2">DC283</strain>
    </source>
</reference>
<evidence type="ECO:0000313" key="1">
    <source>
        <dbReference type="EMBL" id="EHT98449.1"/>
    </source>
</evidence>
<comment type="caution">
    <text evidence="1">The sequence shown here is derived from an EMBL/GenBank/DDBJ whole genome shotgun (WGS) entry which is preliminary data.</text>
</comment>
<accession>H3RJJ2</accession>
<proteinExistence type="predicted"/>
<organism evidence="1 2">
    <name type="scientific">Pantoea stewartii subsp. stewartii DC283</name>
    <dbReference type="NCBI Taxonomy" id="660596"/>
    <lineage>
        <taxon>Bacteria</taxon>
        <taxon>Pseudomonadati</taxon>
        <taxon>Pseudomonadota</taxon>
        <taxon>Gammaproteobacteria</taxon>
        <taxon>Enterobacterales</taxon>
        <taxon>Erwiniaceae</taxon>
        <taxon>Pantoea</taxon>
    </lineage>
</organism>
<dbReference type="EMBL" id="AHIE01000037">
    <property type="protein sequence ID" value="EHT98449.1"/>
    <property type="molecule type" value="Genomic_DNA"/>
</dbReference>
<protein>
    <submittedName>
        <fullName evidence="1">Uncharacterized protein</fullName>
    </submittedName>
</protein>